<evidence type="ECO:0000313" key="1">
    <source>
        <dbReference type="EMBL" id="MBO1320318.1"/>
    </source>
</evidence>
<dbReference type="EMBL" id="JAFREP010000016">
    <property type="protein sequence ID" value="MBO1320318.1"/>
    <property type="molecule type" value="Genomic_DNA"/>
</dbReference>
<organism evidence="1 2">
    <name type="scientific">Acanthopleuribacter pedis</name>
    <dbReference type="NCBI Taxonomy" id="442870"/>
    <lineage>
        <taxon>Bacteria</taxon>
        <taxon>Pseudomonadati</taxon>
        <taxon>Acidobacteriota</taxon>
        <taxon>Holophagae</taxon>
        <taxon>Acanthopleuribacterales</taxon>
        <taxon>Acanthopleuribacteraceae</taxon>
        <taxon>Acanthopleuribacter</taxon>
    </lineage>
</organism>
<dbReference type="InterPro" id="IPR010179">
    <property type="entry name" value="CRISPR-assoc_prot_Cse3"/>
</dbReference>
<evidence type="ECO:0000313" key="2">
    <source>
        <dbReference type="Proteomes" id="UP000664417"/>
    </source>
</evidence>
<protein>
    <submittedName>
        <fullName evidence="1">Type I-E CRISPR-associated protein Cas6/Cse3/CasE</fullName>
    </submittedName>
</protein>
<proteinExistence type="predicted"/>
<accession>A0A8J7QL98</accession>
<keyword evidence="2" id="KW-1185">Reference proteome</keyword>
<dbReference type="NCBIfam" id="TIGR01907">
    <property type="entry name" value="casE_Cse3"/>
    <property type="match status" value="1"/>
</dbReference>
<dbReference type="AlphaFoldDB" id="A0A8J7QL98"/>
<dbReference type="SUPFAM" id="SSF117987">
    <property type="entry name" value="CRISPR-associated protein"/>
    <property type="match status" value="2"/>
</dbReference>
<reference evidence="1" key="1">
    <citation type="submission" date="2021-03" db="EMBL/GenBank/DDBJ databases">
        <authorList>
            <person name="Wang G."/>
        </authorList>
    </citation>
    <scope>NUCLEOTIDE SEQUENCE</scope>
    <source>
        <strain evidence="1">KCTC 12899</strain>
    </source>
</reference>
<dbReference type="RefSeq" id="WP_207860272.1">
    <property type="nucleotide sequence ID" value="NZ_JAFREP010000016.1"/>
</dbReference>
<dbReference type="Pfam" id="PF08798">
    <property type="entry name" value="CRISPR_assoc"/>
    <property type="match status" value="1"/>
</dbReference>
<gene>
    <name evidence="1" type="primary">cas6e</name>
    <name evidence="1" type="ORF">J3U88_17720</name>
</gene>
<comment type="caution">
    <text evidence="1">The sequence shown here is derived from an EMBL/GenBank/DDBJ whole genome shotgun (WGS) entry which is preliminary data.</text>
</comment>
<dbReference type="SMART" id="SM01101">
    <property type="entry name" value="CRISPR_assoc"/>
    <property type="match status" value="1"/>
</dbReference>
<dbReference type="Gene3D" id="3.30.70.1200">
    <property type="entry name" value="Crispr-associated protein, domain 1"/>
    <property type="match status" value="1"/>
</dbReference>
<dbReference type="CDD" id="cd09727">
    <property type="entry name" value="Cas6_I-E"/>
    <property type="match status" value="1"/>
</dbReference>
<dbReference type="Gene3D" id="3.30.70.1210">
    <property type="entry name" value="Crispr-associated protein, domain 2"/>
    <property type="match status" value="1"/>
</dbReference>
<dbReference type="Proteomes" id="UP000664417">
    <property type="component" value="Unassembled WGS sequence"/>
</dbReference>
<sequence>MYQSEIRVTGGFRNHYGVHQAVWSLFPGPADARRDFLYRLETPDAAGTVRLLVQSRRRPVSGPLAQVATLETLPLAAVSEPGFRRFILVANPVRTHSRRASGRRHGARRPLTEAGARDRWLTRKVDGAAEVIEVRSQVLPPFRFRKPREDFRRGCIQPVLFQGLVSVVDGARFADLLCNGIGPAKGFGCGLMTVTPAPTQPAQNMPPGA</sequence>
<name>A0A8J7QL98_9BACT</name>